<gene>
    <name evidence="2" type="ORF">H5P30_12195</name>
</gene>
<evidence type="ECO:0000256" key="1">
    <source>
        <dbReference type="SAM" id="MobiDB-lite"/>
    </source>
</evidence>
<dbReference type="AlphaFoldDB" id="A0A7X1AYW6"/>
<accession>A0A7X1AYW6</accession>
<proteinExistence type="predicted"/>
<protein>
    <submittedName>
        <fullName evidence="2">PqqD family protein</fullName>
    </submittedName>
</protein>
<dbReference type="Proteomes" id="UP000525652">
    <property type="component" value="Unassembled WGS sequence"/>
</dbReference>
<name>A0A7X1AYW6_9BACT</name>
<feature type="compositionally biased region" description="Basic residues" evidence="1">
    <location>
        <begin position="1"/>
        <end position="11"/>
    </location>
</feature>
<dbReference type="Pfam" id="PF05402">
    <property type="entry name" value="PqqD"/>
    <property type="match status" value="1"/>
</dbReference>
<dbReference type="InterPro" id="IPR041881">
    <property type="entry name" value="PqqD_sf"/>
</dbReference>
<dbReference type="EMBL" id="JACHVA010000099">
    <property type="protein sequence ID" value="MBC2602536.1"/>
    <property type="molecule type" value="Genomic_DNA"/>
</dbReference>
<organism evidence="2 3">
    <name type="scientific">Puniceicoccus vermicola</name>
    <dbReference type="NCBI Taxonomy" id="388746"/>
    <lineage>
        <taxon>Bacteria</taxon>
        <taxon>Pseudomonadati</taxon>
        <taxon>Verrucomicrobiota</taxon>
        <taxon>Opitutia</taxon>
        <taxon>Puniceicoccales</taxon>
        <taxon>Puniceicoccaceae</taxon>
        <taxon>Puniceicoccus</taxon>
    </lineage>
</organism>
<evidence type="ECO:0000313" key="2">
    <source>
        <dbReference type="EMBL" id="MBC2602536.1"/>
    </source>
</evidence>
<dbReference type="RefSeq" id="WP_185693207.1">
    <property type="nucleotide sequence ID" value="NZ_JACHVA010000099.1"/>
</dbReference>
<dbReference type="InterPro" id="IPR008792">
    <property type="entry name" value="PQQD"/>
</dbReference>
<reference evidence="2 3" key="1">
    <citation type="submission" date="2020-07" db="EMBL/GenBank/DDBJ databases">
        <authorList>
            <person name="Feng X."/>
        </authorList>
    </citation>
    <scope>NUCLEOTIDE SEQUENCE [LARGE SCALE GENOMIC DNA]</scope>
    <source>
        <strain evidence="2 3">JCM14086</strain>
    </source>
</reference>
<dbReference type="Gene3D" id="1.10.10.1150">
    <property type="entry name" value="Coenzyme PQQ synthesis protein D (PqqD)"/>
    <property type="match status" value="1"/>
</dbReference>
<evidence type="ECO:0000313" key="3">
    <source>
        <dbReference type="Proteomes" id="UP000525652"/>
    </source>
</evidence>
<sequence>MILSRHQKKKQIPPAPEDRAHPLEAVPIRHESVEERISSTGDLHLHAVVPPTTFVERAMAKVTKTGKSIQVALDERGAFFWRQIDGRNDLFAIRRALRNKYNLSASDSEDATVRFTKMLMRRNLIQLKVHPKRNQAS</sequence>
<keyword evidence="3" id="KW-1185">Reference proteome</keyword>
<comment type="caution">
    <text evidence="2">The sequence shown here is derived from an EMBL/GenBank/DDBJ whole genome shotgun (WGS) entry which is preliminary data.</text>
</comment>
<feature type="region of interest" description="Disordered" evidence="1">
    <location>
        <begin position="1"/>
        <end position="23"/>
    </location>
</feature>